<dbReference type="Gene3D" id="2.40.10.10">
    <property type="entry name" value="Trypsin-like serine proteases"/>
    <property type="match status" value="1"/>
</dbReference>
<dbReference type="KEGG" id="aja:AJAP_08060"/>
<reference evidence="1 2" key="1">
    <citation type="journal article" date="2014" name="J. Biotechnol.">
        <title>Complete genome sequence of the actinobacterium Amycolatopsis japonica MG417-CF17(T) (=DSM 44213T) producing (S,S)-N,N'-ethylenediaminedisuccinic acid.</title>
        <authorList>
            <person name="Stegmann E."/>
            <person name="Albersmeier A."/>
            <person name="Spohn M."/>
            <person name="Gert H."/>
            <person name="Weber T."/>
            <person name="Wohlleben W."/>
            <person name="Kalinowski J."/>
            <person name="Ruckert C."/>
        </authorList>
    </citation>
    <scope>NUCLEOTIDE SEQUENCE [LARGE SCALE GENOMIC DNA]</scope>
    <source>
        <strain evidence="2">MG417-CF17 (DSM 44213)</strain>
    </source>
</reference>
<dbReference type="STRING" id="208439.AJAP_08060"/>
<dbReference type="eggNOG" id="COG0265">
    <property type="taxonomic scope" value="Bacteria"/>
</dbReference>
<dbReference type="Proteomes" id="UP000028492">
    <property type="component" value="Chromosome"/>
</dbReference>
<proteinExistence type="predicted"/>
<organism evidence="1 2">
    <name type="scientific">Amycolatopsis japonica</name>
    <dbReference type="NCBI Taxonomy" id="208439"/>
    <lineage>
        <taxon>Bacteria</taxon>
        <taxon>Bacillati</taxon>
        <taxon>Actinomycetota</taxon>
        <taxon>Actinomycetes</taxon>
        <taxon>Pseudonocardiales</taxon>
        <taxon>Pseudonocardiaceae</taxon>
        <taxon>Amycolatopsis</taxon>
        <taxon>Amycolatopsis japonica group</taxon>
    </lineage>
</organism>
<dbReference type="InterPro" id="IPR009003">
    <property type="entry name" value="Peptidase_S1_PA"/>
</dbReference>
<dbReference type="EMBL" id="CP008953">
    <property type="protein sequence ID" value="AIG74519.1"/>
    <property type="molecule type" value="Genomic_DNA"/>
</dbReference>
<accession>A0A075UPS1</accession>
<dbReference type="SUPFAM" id="SSF50494">
    <property type="entry name" value="Trypsin-like serine proteases"/>
    <property type="match status" value="1"/>
</dbReference>
<evidence type="ECO:0000313" key="2">
    <source>
        <dbReference type="Proteomes" id="UP000028492"/>
    </source>
</evidence>
<keyword evidence="2" id="KW-1185">Reference proteome</keyword>
<gene>
    <name evidence="1" type="ORF">AJAP_08060</name>
</gene>
<sequence>MTSHSEAPYPIALWRHPPQEEKTLSSGVPHFVNADNQKSVADMIENNMIPDDFLSLASVQAAEEEALLNRQNVVGVALGTKWSGGRDTGEKAITVLVDTKMPHEMLREDDLVPAALSGVPTDVQEVGVLQAGRSVAAPKVNGAATMVDEPQAPTLARPDELAREQVGPFTLAKRFRPAFGGLSVGHFKITAGTYGTAVYDATALPGKPPRYYILSNNHVLANSNAAAIGDPILQPGPFDGGVVPTDVIARLSRFVPIKFIQPGQPVPLNFVDAAIAEGQFHDLDRRIFWVGELKGTNVAPAVGTLVQKTGRTTNWTTGRITNINATVDVNYGGGRVARFAQQLLTTDMSAGGDSGSLVADLSENAVGLLFAGSPVVTVINRISLVEASLGIRVHP</sequence>
<dbReference type="AlphaFoldDB" id="A0A075UPS1"/>
<evidence type="ECO:0008006" key="3">
    <source>
        <dbReference type="Google" id="ProtNLM"/>
    </source>
</evidence>
<evidence type="ECO:0000313" key="1">
    <source>
        <dbReference type="EMBL" id="AIG74519.1"/>
    </source>
</evidence>
<protein>
    <recommendedName>
        <fullName evidence="3">Serine protease</fullName>
    </recommendedName>
</protein>
<dbReference type="InterPro" id="IPR043504">
    <property type="entry name" value="Peptidase_S1_PA_chymotrypsin"/>
</dbReference>
<dbReference type="HOGENOM" id="CLU_061991_0_0_11"/>
<name>A0A075UPS1_9PSEU</name>